<evidence type="ECO:0000313" key="1">
    <source>
        <dbReference type="EMBL" id="RLM25240.1"/>
    </source>
</evidence>
<name>A0AAE8EPG3_9GAMM</name>
<dbReference type="Gene3D" id="1.10.3230.30">
    <property type="entry name" value="Phage gp6-like head-tail connector protein"/>
    <property type="match status" value="1"/>
</dbReference>
<evidence type="ECO:0008006" key="3">
    <source>
        <dbReference type="Google" id="ProtNLM"/>
    </source>
</evidence>
<dbReference type="Proteomes" id="UP000285972">
    <property type="component" value="Unassembled WGS sequence"/>
</dbReference>
<comment type="caution">
    <text evidence="1">The sequence shown here is derived from an EMBL/GenBank/DDBJ whole genome shotgun (WGS) entry which is preliminary data.</text>
</comment>
<organism evidence="1 2">
    <name type="scientific">Brenneria goodwinii</name>
    <dbReference type="NCBI Taxonomy" id="1109412"/>
    <lineage>
        <taxon>Bacteria</taxon>
        <taxon>Pseudomonadati</taxon>
        <taxon>Pseudomonadota</taxon>
        <taxon>Gammaproteobacteria</taxon>
        <taxon>Enterobacterales</taxon>
        <taxon>Pectobacteriaceae</taxon>
        <taxon>Brenneria</taxon>
    </lineage>
</organism>
<dbReference type="Pfam" id="PF05135">
    <property type="entry name" value="Phage_connect_1"/>
    <property type="match status" value="1"/>
</dbReference>
<accession>A0AAE8EPG3</accession>
<dbReference type="GeneID" id="70906156"/>
<sequence>MSAVSIETAMHHLRLEDDTELDLVKGYLDGAEDLAMQYLNRRFYHDREALTSAEENGTAGDRPIVITPSIQIGVLLILTNINENRGDLPGEGIPAAAVRFLEPYRINMGV</sequence>
<dbReference type="EMBL" id="MJLX01000020">
    <property type="protein sequence ID" value="RLM25240.1"/>
    <property type="molecule type" value="Genomic_DNA"/>
</dbReference>
<dbReference type="RefSeq" id="WP_220701763.1">
    <property type="nucleotide sequence ID" value="NZ_CP014137.1"/>
</dbReference>
<evidence type="ECO:0000313" key="2">
    <source>
        <dbReference type="Proteomes" id="UP000285972"/>
    </source>
</evidence>
<gene>
    <name evidence="1" type="ORF">BIY26_09485</name>
</gene>
<protein>
    <recommendedName>
        <fullName evidence="3">Phage gp6-like head-tail connector protein</fullName>
    </recommendedName>
</protein>
<dbReference type="InterPro" id="IPR021146">
    <property type="entry name" value="Phage_gp6-like_head-tail"/>
</dbReference>
<dbReference type="KEGG" id="bgj:AWC36_05105"/>
<proteinExistence type="predicted"/>
<dbReference type="NCBIfam" id="TIGR01560">
    <property type="entry name" value="put_DNA_pack"/>
    <property type="match status" value="1"/>
</dbReference>
<dbReference type="InterPro" id="IPR006450">
    <property type="entry name" value="Phage_HK97_gp6-like"/>
</dbReference>
<dbReference type="AlphaFoldDB" id="A0AAE8EPG3"/>
<reference evidence="1 2" key="1">
    <citation type="submission" date="2016-09" db="EMBL/GenBank/DDBJ databases">
        <authorList>
            <person name="Doonan J."/>
            <person name="Pachebat J.A."/>
            <person name="Golyshin P.N."/>
            <person name="Denman S."/>
            <person name="Mcdonald J.E."/>
        </authorList>
    </citation>
    <scope>NUCLEOTIDE SEQUENCE [LARGE SCALE GENOMIC DNA]</scope>
    <source>
        <strain evidence="1 2">FRB141</strain>
    </source>
</reference>
<dbReference type="CDD" id="cd08054">
    <property type="entry name" value="gp6"/>
    <property type="match status" value="1"/>
</dbReference>